<dbReference type="KEGG" id="pyr:P186_0658"/>
<dbReference type="PANTHER" id="PTHR37460:SF1">
    <property type="entry name" value="ENDONUCLEASE III"/>
    <property type="match status" value="1"/>
</dbReference>
<organism evidence="1 2">
    <name type="scientific">Pyrobaculum ferrireducens</name>
    <dbReference type="NCBI Taxonomy" id="1104324"/>
    <lineage>
        <taxon>Archaea</taxon>
        <taxon>Thermoproteota</taxon>
        <taxon>Thermoprotei</taxon>
        <taxon>Thermoproteales</taxon>
        <taxon>Thermoproteaceae</taxon>
        <taxon>Pyrobaculum</taxon>
    </lineage>
</organism>
<gene>
    <name evidence="1" type="ORF">P186_0658</name>
</gene>
<dbReference type="BioCyc" id="PSP1104324:GJSN-647-MONOMER"/>
<reference evidence="1 2" key="1">
    <citation type="journal article" date="2012" name="J. Bacteriol.">
        <title>Complete genome sequence of strain 1860, a crenarchaeon of the genus pyrobaculum able to grow with various electron acceptors.</title>
        <authorList>
            <person name="Mardanov A.V."/>
            <person name="Gumerov V.M."/>
            <person name="Slobodkina G.B."/>
            <person name="Beletsky A.V."/>
            <person name="Bonch-Osmolovskaya E.A."/>
            <person name="Ravin N.V."/>
            <person name="Skryabin K.G."/>
        </authorList>
    </citation>
    <scope>NUCLEOTIDE SEQUENCE [LARGE SCALE GENOMIC DNA]</scope>
    <source>
        <strain evidence="1 2">1860</strain>
    </source>
</reference>
<dbReference type="STRING" id="1104324.P186_0658"/>
<dbReference type="Pfam" id="PF01986">
    <property type="entry name" value="DUF123"/>
    <property type="match status" value="1"/>
</dbReference>
<name>G7VHT7_9CREN</name>
<proteinExistence type="predicted"/>
<keyword evidence="2" id="KW-1185">Reference proteome</keyword>
<dbReference type="RefSeq" id="WP_014287937.1">
    <property type="nucleotide sequence ID" value="NC_016645.1"/>
</dbReference>
<dbReference type="Proteomes" id="UP000005867">
    <property type="component" value="Chromosome"/>
</dbReference>
<dbReference type="OrthoDB" id="17296at2157"/>
<protein>
    <recommendedName>
        <fullName evidence="3">GIY-YIG domain-containing protein</fullName>
    </recommendedName>
</protein>
<accession>G7VHT7</accession>
<dbReference type="InterPro" id="IPR002837">
    <property type="entry name" value="DUF123"/>
</dbReference>
<dbReference type="AlphaFoldDB" id="G7VHT7"/>
<evidence type="ECO:0008006" key="3">
    <source>
        <dbReference type="Google" id="ProtNLM"/>
    </source>
</evidence>
<evidence type="ECO:0000313" key="2">
    <source>
        <dbReference type="Proteomes" id="UP000005867"/>
    </source>
</evidence>
<sequence>MYKSYIVFFQCAPQVVQTPARTFQLEGGTYAYVGSCGLNCAARLRRHLERRGRRRWHVDYLVCTPLYAVVTHIPEKELAKRLAACRPVTGFGSTDDPAAPSHLFQCQPGEALRYAGLTT</sequence>
<dbReference type="GeneID" id="11594923"/>
<evidence type="ECO:0000313" key="1">
    <source>
        <dbReference type="EMBL" id="AET32109.1"/>
    </source>
</evidence>
<dbReference type="HOGENOM" id="CLU_115699_2_0_2"/>
<dbReference type="EMBL" id="CP003098">
    <property type="protein sequence ID" value="AET32109.1"/>
    <property type="molecule type" value="Genomic_DNA"/>
</dbReference>
<dbReference type="PANTHER" id="PTHR37460">
    <property type="entry name" value="ENDONUCLEASE III"/>
    <property type="match status" value="1"/>
</dbReference>
<dbReference type="eggNOG" id="arCOG00463">
    <property type="taxonomic scope" value="Archaea"/>
</dbReference>